<comment type="caution">
    <text evidence="1">The sequence shown here is derived from an EMBL/GenBank/DDBJ whole genome shotgun (WGS) entry which is preliminary data.</text>
</comment>
<gene>
    <name evidence="1" type="ORF">SeMB42_g08020</name>
</gene>
<evidence type="ECO:0000313" key="2">
    <source>
        <dbReference type="Proteomes" id="UP000317494"/>
    </source>
</evidence>
<organism evidence="1 2">
    <name type="scientific">Synchytrium endobioticum</name>
    <dbReference type="NCBI Taxonomy" id="286115"/>
    <lineage>
        <taxon>Eukaryota</taxon>
        <taxon>Fungi</taxon>
        <taxon>Fungi incertae sedis</taxon>
        <taxon>Chytridiomycota</taxon>
        <taxon>Chytridiomycota incertae sedis</taxon>
        <taxon>Chytridiomycetes</taxon>
        <taxon>Synchytriales</taxon>
        <taxon>Synchytriaceae</taxon>
        <taxon>Synchytrium</taxon>
    </lineage>
</organism>
<name>A0A507BS44_9FUNG</name>
<feature type="non-terminal residue" evidence="1">
    <location>
        <position position="1"/>
    </location>
</feature>
<dbReference type="Proteomes" id="UP000317494">
    <property type="component" value="Unassembled WGS sequence"/>
</dbReference>
<sequence>WCTPVHTSWSDVKVLTAIAKLIHVKEKSNRWIISGMKWRCTAKSLMSCRPCRSYDIHAEFRNRVHSNGTIGGQVQTAAGRIHFYANKYIMTKIWSNTDNKCMP</sequence>
<protein>
    <submittedName>
        <fullName evidence="1">Uncharacterized protein</fullName>
    </submittedName>
</protein>
<dbReference type="AlphaFoldDB" id="A0A507BS44"/>
<keyword evidence="2" id="KW-1185">Reference proteome</keyword>
<dbReference type="VEuPathDB" id="FungiDB:SeMB42_g08020"/>
<evidence type="ECO:0000313" key="1">
    <source>
        <dbReference type="EMBL" id="TPX29989.1"/>
    </source>
</evidence>
<accession>A0A507BS44</accession>
<proteinExistence type="predicted"/>
<reference evidence="1 2" key="1">
    <citation type="journal article" date="2019" name="Sci. Rep.">
        <title>Comparative genomics of chytrid fungi reveal insights into the obligate biotrophic and pathogenic lifestyle of Synchytrium endobioticum.</title>
        <authorList>
            <person name="van de Vossenberg B.T.L.H."/>
            <person name="Warris S."/>
            <person name="Nguyen H.D.T."/>
            <person name="van Gent-Pelzer M.P.E."/>
            <person name="Joly D.L."/>
            <person name="van de Geest H.C."/>
            <person name="Bonants P.J.M."/>
            <person name="Smith D.S."/>
            <person name="Levesque C.A."/>
            <person name="van der Lee T.A.J."/>
        </authorList>
    </citation>
    <scope>NUCLEOTIDE SEQUENCE [LARGE SCALE GENOMIC DNA]</scope>
    <source>
        <strain evidence="1 2">MB42</strain>
    </source>
</reference>
<dbReference type="EMBL" id="QEAN01000763">
    <property type="protein sequence ID" value="TPX29989.1"/>
    <property type="molecule type" value="Genomic_DNA"/>
</dbReference>